<dbReference type="InterPro" id="IPR027469">
    <property type="entry name" value="Cation_efflux_TMD_sf"/>
</dbReference>
<dbReference type="Proteomes" id="UP001141336">
    <property type="component" value="Unassembled WGS sequence"/>
</dbReference>
<accession>A0ABT4IJK6</accession>
<dbReference type="InterPro" id="IPR058533">
    <property type="entry name" value="Cation_efflux_TM"/>
</dbReference>
<dbReference type="Gene3D" id="3.30.70.1350">
    <property type="entry name" value="Cation efflux protein, cytoplasmic domain"/>
    <property type="match status" value="1"/>
</dbReference>
<proteinExistence type="predicted"/>
<dbReference type="InterPro" id="IPR050291">
    <property type="entry name" value="CDF_Transporter"/>
</dbReference>
<feature type="transmembrane region" description="Helical" evidence="6">
    <location>
        <begin position="115"/>
        <end position="135"/>
    </location>
</feature>
<feature type="domain" description="Cation efflux protein cytoplasmic" evidence="8">
    <location>
        <begin position="215"/>
        <end position="293"/>
    </location>
</feature>
<feature type="domain" description="Cation efflux protein transmembrane" evidence="7">
    <location>
        <begin position="16"/>
        <end position="211"/>
    </location>
</feature>
<evidence type="ECO:0000256" key="1">
    <source>
        <dbReference type="ARBA" id="ARBA00004141"/>
    </source>
</evidence>
<dbReference type="EMBL" id="JAPTGC010000001">
    <property type="protein sequence ID" value="MCZ0861914.1"/>
    <property type="molecule type" value="Genomic_DNA"/>
</dbReference>
<keyword evidence="3 6" id="KW-0812">Transmembrane</keyword>
<dbReference type="InterPro" id="IPR027470">
    <property type="entry name" value="Cation_efflux_CTD"/>
</dbReference>
<evidence type="ECO:0000313" key="10">
    <source>
        <dbReference type="Proteomes" id="UP001141336"/>
    </source>
</evidence>
<dbReference type="SUPFAM" id="SSF160240">
    <property type="entry name" value="Cation efflux protein cytoplasmic domain-like"/>
    <property type="match status" value="1"/>
</dbReference>
<keyword evidence="5 6" id="KW-0472">Membrane</keyword>
<dbReference type="InterPro" id="IPR002524">
    <property type="entry name" value="Cation_efflux"/>
</dbReference>
<reference evidence="9" key="1">
    <citation type="submission" date="2022-12" db="EMBL/GenBank/DDBJ databases">
        <title>Isolation and characterisation of novel Methanocorpusculum spp. from native Australian herbivores indicates the genus is ancestrally host-associated.</title>
        <authorList>
            <person name="Volmer J.G."/>
            <person name="Soo R.M."/>
            <person name="Evans P.N."/>
            <person name="Hoedt E.C."/>
            <person name="Astorga Alsina A.L."/>
            <person name="Woodcroft B.J."/>
            <person name="Tyson G.W."/>
            <person name="Hugenholtz P."/>
            <person name="Morrison M."/>
        </authorList>
    </citation>
    <scope>NUCLEOTIDE SEQUENCE</scope>
    <source>
        <strain evidence="9">CW153</strain>
    </source>
</reference>
<evidence type="ECO:0000256" key="2">
    <source>
        <dbReference type="ARBA" id="ARBA00022448"/>
    </source>
</evidence>
<dbReference type="NCBIfam" id="TIGR01297">
    <property type="entry name" value="CDF"/>
    <property type="match status" value="1"/>
</dbReference>
<dbReference type="Pfam" id="PF16916">
    <property type="entry name" value="ZT_dimer"/>
    <property type="match status" value="1"/>
</dbReference>
<feature type="transmembrane region" description="Helical" evidence="6">
    <location>
        <begin position="21"/>
        <end position="42"/>
    </location>
</feature>
<comment type="caution">
    <text evidence="9">The sequence shown here is derived from an EMBL/GenBank/DDBJ whole genome shotgun (WGS) entry which is preliminary data.</text>
</comment>
<evidence type="ECO:0000313" key="9">
    <source>
        <dbReference type="EMBL" id="MCZ0861914.1"/>
    </source>
</evidence>
<evidence type="ECO:0000256" key="6">
    <source>
        <dbReference type="SAM" id="Phobius"/>
    </source>
</evidence>
<evidence type="ECO:0000259" key="8">
    <source>
        <dbReference type="Pfam" id="PF16916"/>
    </source>
</evidence>
<evidence type="ECO:0000259" key="7">
    <source>
        <dbReference type="Pfam" id="PF01545"/>
    </source>
</evidence>
<evidence type="ECO:0000256" key="3">
    <source>
        <dbReference type="ARBA" id="ARBA00022692"/>
    </source>
</evidence>
<evidence type="ECO:0000256" key="5">
    <source>
        <dbReference type="ARBA" id="ARBA00023136"/>
    </source>
</evidence>
<dbReference type="PANTHER" id="PTHR43840">
    <property type="entry name" value="MITOCHONDRIAL METAL TRANSPORTER 1-RELATED"/>
    <property type="match status" value="1"/>
</dbReference>
<evidence type="ECO:0000256" key="4">
    <source>
        <dbReference type="ARBA" id="ARBA00022989"/>
    </source>
</evidence>
<keyword evidence="2" id="KW-0813">Transport</keyword>
<name>A0ABT4IJK6_9EURY</name>
<dbReference type="PANTHER" id="PTHR43840:SF15">
    <property type="entry name" value="MITOCHONDRIAL METAL TRANSPORTER 1-RELATED"/>
    <property type="match status" value="1"/>
</dbReference>
<dbReference type="Gene3D" id="1.20.1510.10">
    <property type="entry name" value="Cation efflux protein transmembrane domain"/>
    <property type="match status" value="1"/>
</dbReference>
<dbReference type="InterPro" id="IPR036837">
    <property type="entry name" value="Cation_efflux_CTD_sf"/>
</dbReference>
<feature type="transmembrane region" description="Helical" evidence="6">
    <location>
        <begin position="84"/>
        <end position="103"/>
    </location>
</feature>
<organism evidence="9 10">
    <name type="scientific">Methanocorpusculum vombati</name>
    <dbReference type="NCBI Taxonomy" id="3002864"/>
    <lineage>
        <taxon>Archaea</taxon>
        <taxon>Methanobacteriati</taxon>
        <taxon>Methanobacteriota</taxon>
        <taxon>Stenosarchaea group</taxon>
        <taxon>Methanomicrobia</taxon>
        <taxon>Methanomicrobiales</taxon>
        <taxon>Methanocorpusculaceae</taxon>
        <taxon>Methanocorpusculum</taxon>
    </lineage>
</organism>
<sequence>MNTVTDDARKQNVARLSVFSNLFLTVAKILTGISIGSVSIISEGIHSGMDLLASCIAYFSVKKSAEPPDADHAFGHGKYEDASGLIEALLIVVAAGIIIWEACHKLVSGGEMVSLDLLYAGMIVMGVSAVMNFVVSQRLMRVAKETESIALESDAWHLRTDVLTSAGVFAGLVLIQVTHLVFLDSVIAIVVALLILREAYSLIRRSFADLMDESLDEDEVILIKEIICRHANAFTNFHSLKTRRSGPNRFVEFHLMMPHATPLDAAHAVLKEIETDIVAKMPRTSVIVHLDPCDGRCGRPECSFVCKERKN</sequence>
<dbReference type="SUPFAM" id="SSF161111">
    <property type="entry name" value="Cation efflux protein transmembrane domain-like"/>
    <property type="match status" value="1"/>
</dbReference>
<protein>
    <submittedName>
        <fullName evidence="9">Cation diffusion facilitator family transporter</fullName>
    </submittedName>
</protein>
<feature type="transmembrane region" description="Helical" evidence="6">
    <location>
        <begin position="168"/>
        <end position="196"/>
    </location>
</feature>
<dbReference type="Pfam" id="PF01545">
    <property type="entry name" value="Cation_efflux"/>
    <property type="match status" value="1"/>
</dbReference>
<gene>
    <name evidence="9" type="ORF">O0S09_01410</name>
</gene>
<keyword evidence="10" id="KW-1185">Reference proteome</keyword>
<keyword evidence="4 6" id="KW-1133">Transmembrane helix</keyword>
<comment type="subcellular location">
    <subcellularLocation>
        <location evidence="1">Membrane</location>
        <topology evidence="1">Multi-pass membrane protein</topology>
    </subcellularLocation>
</comment>
<dbReference type="RefSeq" id="WP_268922107.1">
    <property type="nucleotide sequence ID" value="NZ_JAPTGC010000001.1"/>
</dbReference>